<name>A0AAV3SZE3_9EURY</name>
<dbReference type="GeneID" id="68571739"/>
<dbReference type="EMBL" id="BAAADU010000002">
    <property type="protein sequence ID" value="GAA0650262.1"/>
    <property type="molecule type" value="Genomic_DNA"/>
</dbReference>
<comment type="caution">
    <text evidence="1">The sequence shown here is derived from an EMBL/GenBank/DDBJ whole genome shotgun (WGS) entry which is preliminary data.</text>
</comment>
<dbReference type="RefSeq" id="WP_227261164.1">
    <property type="nucleotide sequence ID" value="NZ_BAAADU010000002.1"/>
</dbReference>
<proteinExistence type="predicted"/>
<protein>
    <recommendedName>
        <fullName evidence="3">Small CPxCG-related zinc finger protein</fullName>
    </recommendedName>
</protein>
<evidence type="ECO:0008006" key="3">
    <source>
        <dbReference type="Google" id="ProtNLM"/>
    </source>
</evidence>
<dbReference type="Pfam" id="PF24442">
    <property type="entry name" value="DUF7561"/>
    <property type="match status" value="1"/>
</dbReference>
<dbReference type="Proteomes" id="UP001500194">
    <property type="component" value="Unassembled WGS sequence"/>
</dbReference>
<gene>
    <name evidence="1" type="ORF">GCM10009019_11340</name>
</gene>
<accession>A0AAV3SZE3</accession>
<evidence type="ECO:0000313" key="1">
    <source>
        <dbReference type="EMBL" id="GAA0650262.1"/>
    </source>
</evidence>
<reference evidence="1 2" key="1">
    <citation type="journal article" date="2019" name="Int. J. Syst. Evol. Microbiol.">
        <title>The Global Catalogue of Microorganisms (GCM) 10K type strain sequencing project: providing services to taxonomists for standard genome sequencing and annotation.</title>
        <authorList>
            <consortium name="The Broad Institute Genomics Platform"/>
            <consortium name="The Broad Institute Genome Sequencing Center for Infectious Disease"/>
            <person name="Wu L."/>
            <person name="Ma J."/>
        </authorList>
    </citation>
    <scope>NUCLEOTIDE SEQUENCE [LARGE SCALE GENOMIC DNA]</scope>
    <source>
        <strain evidence="1 2">JCM 16327</strain>
    </source>
</reference>
<dbReference type="InterPro" id="IPR055983">
    <property type="entry name" value="DUF7561"/>
</dbReference>
<evidence type="ECO:0000313" key="2">
    <source>
        <dbReference type="Proteomes" id="UP001500194"/>
    </source>
</evidence>
<organism evidence="1 2">
    <name type="scientific">Salarchaeum japonicum</name>
    <dbReference type="NCBI Taxonomy" id="555573"/>
    <lineage>
        <taxon>Archaea</taxon>
        <taxon>Methanobacteriati</taxon>
        <taxon>Methanobacteriota</taxon>
        <taxon>Stenosarchaea group</taxon>
        <taxon>Halobacteria</taxon>
        <taxon>Halobacteriales</taxon>
        <taxon>Halobacteriaceae</taxon>
    </lineage>
</organism>
<dbReference type="AlphaFoldDB" id="A0AAV3SZE3"/>
<keyword evidence="2" id="KW-1185">Reference proteome</keyword>
<sequence length="74" mass="7914">MAKSTCDCCGDPVAISGGAGDFWDFGDLEKASSGGLTLELRDDTEFFLCFDCIEALPENPTAEDVADVRESRTT</sequence>